<feature type="transmembrane region" description="Helical" evidence="5">
    <location>
        <begin position="263"/>
        <end position="285"/>
    </location>
</feature>
<accession>A0A8S4SNN8</accession>
<dbReference type="Proteomes" id="UP000838756">
    <property type="component" value="Unassembled WGS sequence"/>
</dbReference>
<gene>
    <name evidence="7" type="primary">jg3794</name>
    <name evidence="7" type="ORF">PAEG_LOCUS27710</name>
</gene>
<feature type="non-terminal residue" evidence="7">
    <location>
        <position position="1"/>
    </location>
</feature>
<organism evidence="7 8">
    <name type="scientific">Pararge aegeria aegeria</name>
    <dbReference type="NCBI Taxonomy" id="348720"/>
    <lineage>
        <taxon>Eukaryota</taxon>
        <taxon>Metazoa</taxon>
        <taxon>Ecdysozoa</taxon>
        <taxon>Arthropoda</taxon>
        <taxon>Hexapoda</taxon>
        <taxon>Insecta</taxon>
        <taxon>Pterygota</taxon>
        <taxon>Neoptera</taxon>
        <taxon>Endopterygota</taxon>
        <taxon>Lepidoptera</taxon>
        <taxon>Glossata</taxon>
        <taxon>Ditrysia</taxon>
        <taxon>Papilionoidea</taxon>
        <taxon>Nymphalidae</taxon>
        <taxon>Satyrinae</taxon>
        <taxon>Satyrini</taxon>
        <taxon>Parargina</taxon>
        <taxon>Pararge</taxon>
    </lineage>
</organism>
<feature type="transmembrane region" description="Helical" evidence="5">
    <location>
        <begin position="297"/>
        <end position="322"/>
    </location>
</feature>
<feature type="transmembrane region" description="Helical" evidence="5">
    <location>
        <begin position="334"/>
        <end position="352"/>
    </location>
</feature>
<dbReference type="OrthoDB" id="10021397at2759"/>
<evidence type="ECO:0000259" key="6">
    <source>
        <dbReference type="PROSITE" id="PS50850"/>
    </source>
</evidence>
<feature type="transmembrane region" description="Helical" evidence="5">
    <location>
        <begin position="414"/>
        <end position="435"/>
    </location>
</feature>
<dbReference type="InterPro" id="IPR005828">
    <property type="entry name" value="MFS_sugar_transport-like"/>
</dbReference>
<keyword evidence="4 5" id="KW-0472">Membrane</keyword>
<feature type="transmembrane region" description="Helical" evidence="5">
    <location>
        <begin position="198"/>
        <end position="221"/>
    </location>
</feature>
<evidence type="ECO:0000256" key="1">
    <source>
        <dbReference type="ARBA" id="ARBA00004141"/>
    </source>
</evidence>
<comment type="caution">
    <text evidence="7">The sequence shown here is derived from an EMBL/GenBank/DDBJ whole genome shotgun (WGS) entry which is preliminary data.</text>
</comment>
<dbReference type="GO" id="GO:0016020">
    <property type="term" value="C:membrane"/>
    <property type="evidence" value="ECO:0007669"/>
    <property type="project" value="UniProtKB-SubCell"/>
</dbReference>
<dbReference type="Pfam" id="PF00083">
    <property type="entry name" value="Sugar_tr"/>
    <property type="match status" value="2"/>
</dbReference>
<name>A0A8S4SNN8_9NEOP</name>
<dbReference type="SUPFAM" id="SSF103473">
    <property type="entry name" value="MFS general substrate transporter"/>
    <property type="match status" value="2"/>
</dbReference>
<feature type="transmembrane region" description="Helical" evidence="5">
    <location>
        <begin position="233"/>
        <end position="256"/>
    </location>
</feature>
<feature type="transmembrane region" description="Helical" evidence="5">
    <location>
        <begin position="25"/>
        <end position="44"/>
    </location>
</feature>
<evidence type="ECO:0000313" key="8">
    <source>
        <dbReference type="Proteomes" id="UP000838756"/>
    </source>
</evidence>
<keyword evidence="2 5" id="KW-0812">Transmembrane</keyword>
<feature type="domain" description="Major facilitator superfamily (MFS) profile" evidence="6">
    <location>
        <begin position="1"/>
        <end position="382"/>
    </location>
</feature>
<proteinExistence type="predicted"/>
<keyword evidence="3 5" id="KW-1133">Transmembrane helix</keyword>
<dbReference type="InterPro" id="IPR020846">
    <property type="entry name" value="MFS_dom"/>
</dbReference>
<evidence type="ECO:0000256" key="5">
    <source>
        <dbReference type="SAM" id="Phobius"/>
    </source>
</evidence>
<dbReference type="EMBL" id="CAKXAJ010026530">
    <property type="protein sequence ID" value="CAH2269499.1"/>
    <property type="molecule type" value="Genomic_DNA"/>
</dbReference>
<reference evidence="7" key="1">
    <citation type="submission" date="2022-03" db="EMBL/GenBank/DDBJ databases">
        <authorList>
            <person name="Lindestad O."/>
        </authorList>
    </citation>
    <scope>NUCLEOTIDE SEQUENCE</scope>
</reference>
<dbReference type="InterPro" id="IPR036259">
    <property type="entry name" value="MFS_trans_sf"/>
</dbReference>
<comment type="subcellular location">
    <subcellularLocation>
        <location evidence="1">Membrane</location>
        <topology evidence="1">Multi-pass membrane protein</topology>
    </subcellularLocation>
</comment>
<protein>
    <submittedName>
        <fullName evidence="7">Jg3794 protein</fullName>
    </submittedName>
</protein>
<feature type="transmembrane region" description="Helical" evidence="5">
    <location>
        <begin position="389"/>
        <end position="408"/>
    </location>
</feature>
<dbReference type="PROSITE" id="PS50850">
    <property type="entry name" value="MFS"/>
    <property type="match status" value="1"/>
</dbReference>
<feature type="transmembrane region" description="Helical" evidence="5">
    <location>
        <begin position="364"/>
        <end position="382"/>
    </location>
</feature>
<keyword evidence="8" id="KW-1185">Reference proteome</keyword>
<evidence type="ECO:0000256" key="2">
    <source>
        <dbReference type="ARBA" id="ARBA00022692"/>
    </source>
</evidence>
<dbReference type="PANTHER" id="PTHR48021:SF68">
    <property type="entry name" value="MAJOR FACILITATOR SUPERFAMILY (MFS) PROFILE DOMAIN-CONTAINING PROTEIN"/>
    <property type="match status" value="1"/>
</dbReference>
<evidence type="ECO:0000313" key="7">
    <source>
        <dbReference type="EMBL" id="CAH2269499.1"/>
    </source>
</evidence>
<dbReference type="GO" id="GO:0022857">
    <property type="term" value="F:transmembrane transporter activity"/>
    <property type="evidence" value="ECO:0007669"/>
    <property type="project" value="InterPro"/>
</dbReference>
<dbReference type="PANTHER" id="PTHR48021">
    <property type="match status" value="1"/>
</dbReference>
<dbReference type="AlphaFoldDB" id="A0A8S4SNN8"/>
<dbReference type="Gene3D" id="1.20.1250.20">
    <property type="entry name" value="MFS general substrate transporter like domains"/>
    <property type="match status" value="2"/>
</dbReference>
<evidence type="ECO:0000256" key="3">
    <source>
        <dbReference type="ARBA" id="ARBA00022989"/>
    </source>
</evidence>
<dbReference type="InterPro" id="IPR050549">
    <property type="entry name" value="MFS_Trehalose_Transporter"/>
</dbReference>
<sequence length="493" mass="54675">ASHGLAGIVGFLMVPHLMQTLGRKVVHIGINVFASVGFLIFTLARSVPVLYIARITQGLTLCGVYVTPIMLGEYSHPKRRGYFITLKKCSVAIGSLMCHTMDLCWTWKQIAAFAIAPHIVSIAMTFIWPESPAFLALNGRYDECDKSHTWLHGDSPKNKKELEDLIATQMERREQAKKKCNLKNVMRKMLEKDFLKPFIIASLLTMIVDACGRYYMLAYVVEILTEITGNKAIAAFCTIGADTLTIVALLVSCYVIRCCKRRNLLFTTGTISVLLMFLTSLFTVLKSRHIFGESTIWIIPIIILLNVFIVNVGVIPVCFAVIGEIFPLEHRGTGSCATGIVFSILYALVMKFTPLIMETTGVEAASHGLAGIVGFLMVPHLMQTLGRKVVHIGINVFASVGFLIFTLARSVPVLYIARITQGLTLCGVYVTPIMLGEYSHPKRRGYFITLKKCSVAIGSLMCHTMDLCWTWKQIAAFANSSSYCLDSYDIHMA</sequence>
<evidence type="ECO:0000256" key="4">
    <source>
        <dbReference type="ARBA" id="ARBA00023136"/>
    </source>
</evidence>